<dbReference type="Proteomes" id="UP001255246">
    <property type="component" value="Unassembled WGS sequence"/>
</dbReference>
<comment type="subcellular location">
    <subcellularLocation>
        <location evidence="1">Secreted</location>
    </subcellularLocation>
</comment>
<keyword evidence="7" id="KW-1185">Reference proteome</keyword>
<evidence type="ECO:0000256" key="5">
    <source>
        <dbReference type="SAM" id="MobiDB-lite"/>
    </source>
</evidence>
<reference evidence="6 7" key="1">
    <citation type="submission" date="2023-09" db="EMBL/GenBank/DDBJ databases">
        <authorList>
            <person name="Rey-Velasco X."/>
        </authorList>
    </citation>
    <scope>NUCLEOTIDE SEQUENCE [LARGE SCALE GENOMIC DNA]</scope>
    <source>
        <strain evidence="6 7">F388</strain>
    </source>
</reference>
<dbReference type="InterPro" id="IPR059100">
    <property type="entry name" value="TSP3_bac"/>
</dbReference>
<accession>A0ABU3AEN2</accession>
<protein>
    <recommendedName>
        <fullName evidence="8">Thrombospondin type 3 repeat-containing protein</fullName>
    </recommendedName>
</protein>
<organism evidence="6 7">
    <name type="scientific">Croceitalea rosinachiae</name>
    <dbReference type="NCBI Taxonomy" id="3075596"/>
    <lineage>
        <taxon>Bacteria</taxon>
        <taxon>Pseudomonadati</taxon>
        <taxon>Bacteroidota</taxon>
        <taxon>Flavobacteriia</taxon>
        <taxon>Flavobacteriales</taxon>
        <taxon>Flavobacteriaceae</taxon>
        <taxon>Croceitalea</taxon>
    </lineage>
</organism>
<feature type="compositionally biased region" description="Acidic residues" evidence="5">
    <location>
        <begin position="25"/>
        <end position="38"/>
    </location>
</feature>
<comment type="caution">
    <text evidence="6">The sequence shown here is derived from an EMBL/GenBank/DDBJ whole genome shotgun (WGS) entry which is preliminary data.</text>
</comment>
<evidence type="ECO:0008006" key="8">
    <source>
        <dbReference type="Google" id="ProtNLM"/>
    </source>
</evidence>
<dbReference type="RefSeq" id="WP_311353368.1">
    <property type="nucleotide sequence ID" value="NZ_JAVRHR010000024.1"/>
</dbReference>
<evidence type="ECO:0000256" key="3">
    <source>
        <dbReference type="ARBA" id="ARBA00022729"/>
    </source>
</evidence>
<gene>
    <name evidence="6" type="ORF">RM706_16490</name>
</gene>
<proteinExistence type="predicted"/>
<sequence>CDGDGVTNGEEDTNGTDPYQVSGDTDGDGIDDDNEINDGTDQNAPCDPLQVAGYTGYDAGNAIWAAA</sequence>
<feature type="non-terminal residue" evidence="6">
    <location>
        <position position="67"/>
    </location>
</feature>
<evidence type="ECO:0000313" key="7">
    <source>
        <dbReference type="Proteomes" id="UP001255246"/>
    </source>
</evidence>
<feature type="region of interest" description="Disordered" evidence="5">
    <location>
        <begin position="1"/>
        <end position="47"/>
    </location>
</feature>
<keyword evidence="3" id="KW-0732">Signal</keyword>
<dbReference type="Pfam" id="PF18884">
    <property type="entry name" value="TSP3_bac"/>
    <property type="match status" value="2"/>
</dbReference>
<feature type="non-terminal residue" evidence="6">
    <location>
        <position position="1"/>
    </location>
</feature>
<evidence type="ECO:0000256" key="4">
    <source>
        <dbReference type="ARBA" id="ARBA00022837"/>
    </source>
</evidence>
<keyword evidence="4" id="KW-0106">Calcium</keyword>
<evidence type="ECO:0000313" key="6">
    <source>
        <dbReference type="EMBL" id="MDT0608635.1"/>
    </source>
</evidence>
<dbReference type="EMBL" id="JAVRHR010000024">
    <property type="protein sequence ID" value="MDT0608635.1"/>
    <property type="molecule type" value="Genomic_DNA"/>
</dbReference>
<evidence type="ECO:0000256" key="1">
    <source>
        <dbReference type="ARBA" id="ARBA00004613"/>
    </source>
</evidence>
<name>A0ABU3AEN2_9FLAO</name>
<evidence type="ECO:0000256" key="2">
    <source>
        <dbReference type="ARBA" id="ARBA00022525"/>
    </source>
</evidence>
<keyword evidence="2" id="KW-0964">Secreted</keyword>
<feature type="compositionally biased region" description="Acidic residues" evidence="5">
    <location>
        <begin position="1"/>
        <end position="14"/>
    </location>
</feature>